<dbReference type="VEuPathDB" id="FungiDB:ACLA_037820"/>
<dbReference type="PANTHER" id="PTHR42077:SF1">
    <property type="entry name" value="YALI0F30239P"/>
    <property type="match status" value="1"/>
</dbReference>
<keyword evidence="1" id="KW-1133">Transmembrane helix</keyword>
<dbReference type="RefSeq" id="XP_001270998.1">
    <property type="nucleotide sequence ID" value="XM_001270997.1"/>
</dbReference>
<evidence type="ECO:0000313" key="3">
    <source>
        <dbReference type="Proteomes" id="UP000006701"/>
    </source>
</evidence>
<dbReference type="OrthoDB" id="4083871at2759"/>
<dbReference type="PANTHER" id="PTHR42077">
    <property type="entry name" value="YALI0F30239P"/>
    <property type="match status" value="1"/>
</dbReference>
<dbReference type="HOGENOM" id="CLU_150197_0_1_1"/>
<dbReference type="EMBL" id="DS027056">
    <property type="protein sequence ID" value="EAW09572.1"/>
    <property type="molecule type" value="Genomic_DNA"/>
</dbReference>
<evidence type="ECO:0000313" key="2">
    <source>
        <dbReference type="EMBL" id="EAW09572.1"/>
    </source>
</evidence>
<dbReference type="Proteomes" id="UP000006701">
    <property type="component" value="Unassembled WGS sequence"/>
</dbReference>
<dbReference type="eggNOG" id="ENOG502SSTB">
    <property type="taxonomic scope" value="Eukaryota"/>
</dbReference>
<name>A1CK98_ASPCL</name>
<sequence length="108" mass="12218">MVQSIVPLIILLIAVVVLSVVGYIAYSIVQEVSKTTRSKMEKKNVMFTRDGMKVGVKELSDEAYVDRSQSVLVNMWNHTSFPAYKSRLWNMAGTADVETEKRKPYSKS</sequence>
<dbReference type="OMA" id="GWVGYQI"/>
<gene>
    <name evidence="2" type="ORF">ACLA_037820</name>
</gene>
<keyword evidence="1" id="KW-0812">Transmembrane</keyword>
<feature type="transmembrane region" description="Helical" evidence="1">
    <location>
        <begin position="6"/>
        <end position="29"/>
    </location>
</feature>
<dbReference type="KEGG" id="act:ACLA_037820"/>
<evidence type="ECO:0000256" key="1">
    <source>
        <dbReference type="SAM" id="Phobius"/>
    </source>
</evidence>
<protein>
    <submittedName>
        <fullName evidence="2">Uncharacterized protein</fullName>
    </submittedName>
</protein>
<accession>A1CK98</accession>
<reference evidence="2 3" key="1">
    <citation type="journal article" date="2008" name="PLoS Genet.">
        <title>Genomic islands in the pathogenic filamentous fungus Aspergillus fumigatus.</title>
        <authorList>
            <person name="Fedorova N.D."/>
            <person name="Khaldi N."/>
            <person name="Joardar V.S."/>
            <person name="Maiti R."/>
            <person name="Amedeo P."/>
            <person name="Anderson M.J."/>
            <person name="Crabtree J."/>
            <person name="Silva J.C."/>
            <person name="Badger J.H."/>
            <person name="Albarraq A."/>
            <person name="Angiuoli S."/>
            <person name="Bussey H."/>
            <person name="Bowyer P."/>
            <person name="Cotty P.J."/>
            <person name="Dyer P.S."/>
            <person name="Egan A."/>
            <person name="Galens K."/>
            <person name="Fraser-Liggett C.M."/>
            <person name="Haas B.J."/>
            <person name="Inman J.M."/>
            <person name="Kent R."/>
            <person name="Lemieux S."/>
            <person name="Malavazi I."/>
            <person name="Orvis J."/>
            <person name="Roemer T."/>
            <person name="Ronning C.M."/>
            <person name="Sundaram J.P."/>
            <person name="Sutton G."/>
            <person name="Turner G."/>
            <person name="Venter J.C."/>
            <person name="White O.R."/>
            <person name="Whitty B.R."/>
            <person name="Youngman P."/>
            <person name="Wolfe K.H."/>
            <person name="Goldman G.H."/>
            <person name="Wortman J.R."/>
            <person name="Jiang B."/>
            <person name="Denning D.W."/>
            <person name="Nierman W.C."/>
        </authorList>
    </citation>
    <scope>NUCLEOTIDE SEQUENCE [LARGE SCALE GENOMIC DNA]</scope>
    <source>
        <strain evidence="3">ATCC 1007 / CBS 513.65 / DSM 816 / NCTC 3887 / NRRL 1</strain>
    </source>
</reference>
<dbReference type="GeneID" id="4703234"/>
<keyword evidence="3" id="KW-1185">Reference proteome</keyword>
<keyword evidence="1" id="KW-0472">Membrane</keyword>
<dbReference type="AlphaFoldDB" id="A1CK98"/>
<proteinExistence type="predicted"/>
<organism evidence="2 3">
    <name type="scientific">Aspergillus clavatus (strain ATCC 1007 / CBS 513.65 / DSM 816 / NCTC 3887 / NRRL 1 / QM 1276 / 107)</name>
    <dbReference type="NCBI Taxonomy" id="344612"/>
    <lineage>
        <taxon>Eukaryota</taxon>
        <taxon>Fungi</taxon>
        <taxon>Dikarya</taxon>
        <taxon>Ascomycota</taxon>
        <taxon>Pezizomycotina</taxon>
        <taxon>Eurotiomycetes</taxon>
        <taxon>Eurotiomycetidae</taxon>
        <taxon>Eurotiales</taxon>
        <taxon>Aspergillaceae</taxon>
        <taxon>Aspergillus</taxon>
        <taxon>Aspergillus subgen. Fumigati</taxon>
    </lineage>
</organism>